<reference evidence="3" key="1">
    <citation type="submission" date="2017-01" db="EMBL/GenBank/DDBJ databases">
        <authorList>
            <person name="Varghese N."/>
            <person name="Submissions S."/>
        </authorList>
    </citation>
    <scope>NUCLEOTIDE SEQUENCE [LARGE SCALE GENOMIC DNA]</scope>
    <source>
        <strain evidence="3">DSM 29430</strain>
    </source>
</reference>
<evidence type="ECO:0000313" key="3">
    <source>
        <dbReference type="Proteomes" id="UP000186684"/>
    </source>
</evidence>
<dbReference type="InterPro" id="IPR046576">
    <property type="entry name" value="DUF6636"/>
</dbReference>
<feature type="signal peptide" evidence="1">
    <location>
        <begin position="1"/>
        <end position="18"/>
    </location>
</feature>
<evidence type="ECO:0000313" key="2">
    <source>
        <dbReference type="EMBL" id="SIT14928.1"/>
    </source>
</evidence>
<sequence>MRRLFALFLCLFALPASADVFPFETPSGNIDCYVGLSRNSSDITCSIWDRSGPPARPAPADCRVGWGHTFEMGDRGPVRMRCDPGLRNFSQSSQMPYGRTEDFGGITCTSERTGLTCRNRTGHGFFLSRRVQRVY</sequence>
<dbReference type="EMBL" id="FTOQ01000021">
    <property type="protein sequence ID" value="SIT14928.1"/>
    <property type="molecule type" value="Genomic_DNA"/>
</dbReference>
<organism evidence="2 3">
    <name type="scientific">Roseivivax lentus</name>
    <dbReference type="NCBI Taxonomy" id="633194"/>
    <lineage>
        <taxon>Bacteria</taxon>
        <taxon>Pseudomonadati</taxon>
        <taxon>Pseudomonadota</taxon>
        <taxon>Alphaproteobacteria</taxon>
        <taxon>Rhodobacterales</taxon>
        <taxon>Roseobacteraceae</taxon>
        <taxon>Roseivivax</taxon>
    </lineage>
</organism>
<dbReference type="Pfam" id="PF20341">
    <property type="entry name" value="DUF6636"/>
    <property type="match status" value="1"/>
</dbReference>
<keyword evidence="3" id="KW-1185">Reference proteome</keyword>
<dbReference type="AlphaFoldDB" id="A0A1N7PWF4"/>
<gene>
    <name evidence="2" type="ORF">SAMN05421759_12134</name>
</gene>
<evidence type="ECO:0008006" key="4">
    <source>
        <dbReference type="Google" id="ProtNLM"/>
    </source>
</evidence>
<dbReference type="Proteomes" id="UP000186684">
    <property type="component" value="Unassembled WGS sequence"/>
</dbReference>
<accession>A0A1N7PWF4</accession>
<proteinExistence type="predicted"/>
<name>A0A1N7PWF4_9RHOB</name>
<protein>
    <recommendedName>
        <fullName evidence="4">CVNH domain-containing protein</fullName>
    </recommendedName>
</protein>
<feature type="chain" id="PRO_5012952863" description="CVNH domain-containing protein" evidence="1">
    <location>
        <begin position="19"/>
        <end position="135"/>
    </location>
</feature>
<dbReference type="OrthoDB" id="495539at2"/>
<dbReference type="RefSeq" id="WP_076450812.1">
    <property type="nucleotide sequence ID" value="NZ_FTOQ01000021.1"/>
</dbReference>
<dbReference type="STRING" id="633194.SAMN05421759_12134"/>
<evidence type="ECO:0000256" key="1">
    <source>
        <dbReference type="SAM" id="SignalP"/>
    </source>
</evidence>
<keyword evidence="1" id="KW-0732">Signal</keyword>